<reference evidence="2" key="1">
    <citation type="submission" date="2022-10" db="EMBL/GenBank/DDBJ databases">
        <title>Genome assembly of Pristionchus species.</title>
        <authorList>
            <person name="Yoshida K."/>
            <person name="Sommer R.J."/>
        </authorList>
    </citation>
    <scope>NUCLEOTIDE SEQUENCE [LARGE SCALE GENOMIC DNA]</scope>
    <source>
        <strain evidence="2">RS5460</strain>
    </source>
</reference>
<dbReference type="Proteomes" id="UP001328107">
    <property type="component" value="Unassembled WGS sequence"/>
</dbReference>
<protein>
    <submittedName>
        <fullName evidence="1">Uncharacterized protein</fullName>
    </submittedName>
</protein>
<comment type="caution">
    <text evidence="1">The sequence shown here is derived from an EMBL/GenBank/DDBJ whole genome shotgun (WGS) entry which is preliminary data.</text>
</comment>
<accession>A0AAN4ZU86</accession>
<keyword evidence="2" id="KW-1185">Reference proteome</keyword>
<evidence type="ECO:0000313" key="2">
    <source>
        <dbReference type="Proteomes" id="UP001328107"/>
    </source>
</evidence>
<name>A0AAN4ZU86_9BILA</name>
<dbReference type="AlphaFoldDB" id="A0AAN4ZU86"/>
<sequence length="123" mass="13889">EEILFIKCNKVTGEWMVNDKDKTVPTGSNVHCHSGCNITRSFDPSLCGSEEDCDSNISLFDSSRNCRDDFGLQVDFGAQTPSGWVEVSRVLCDNHRYKVFDKKNTAITAFPYGIRCIRKRIDS</sequence>
<organism evidence="1 2">
    <name type="scientific">Pristionchus mayeri</name>
    <dbReference type="NCBI Taxonomy" id="1317129"/>
    <lineage>
        <taxon>Eukaryota</taxon>
        <taxon>Metazoa</taxon>
        <taxon>Ecdysozoa</taxon>
        <taxon>Nematoda</taxon>
        <taxon>Chromadorea</taxon>
        <taxon>Rhabditida</taxon>
        <taxon>Rhabditina</taxon>
        <taxon>Diplogasteromorpha</taxon>
        <taxon>Diplogasteroidea</taxon>
        <taxon>Neodiplogasteridae</taxon>
        <taxon>Pristionchus</taxon>
    </lineage>
</organism>
<feature type="non-terminal residue" evidence="1">
    <location>
        <position position="123"/>
    </location>
</feature>
<dbReference type="EMBL" id="BTRK01000003">
    <property type="protein sequence ID" value="GMR43410.1"/>
    <property type="molecule type" value="Genomic_DNA"/>
</dbReference>
<gene>
    <name evidence="1" type="ORF">PMAYCL1PPCAC_13605</name>
</gene>
<feature type="non-terminal residue" evidence="1">
    <location>
        <position position="1"/>
    </location>
</feature>
<proteinExistence type="predicted"/>
<evidence type="ECO:0000313" key="1">
    <source>
        <dbReference type="EMBL" id="GMR43410.1"/>
    </source>
</evidence>